<feature type="region of interest" description="Disordered" evidence="1">
    <location>
        <begin position="1"/>
        <end position="21"/>
    </location>
</feature>
<evidence type="ECO:0000313" key="2">
    <source>
        <dbReference type="EMBL" id="CCC94437.1"/>
    </source>
</evidence>
<dbReference type="EMBL" id="HE575323">
    <property type="protein sequence ID" value="CCC94437.1"/>
    <property type="molecule type" value="Genomic_DNA"/>
</dbReference>
<name>G0UYH0_TRYCI</name>
<accession>G0UYH0</accession>
<organism evidence="2">
    <name type="scientific">Trypanosoma congolense (strain IL3000)</name>
    <dbReference type="NCBI Taxonomy" id="1068625"/>
    <lineage>
        <taxon>Eukaryota</taxon>
        <taxon>Discoba</taxon>
        <taxon>Euglenozoa</taxon>
        <taxon>Kinetoplastea</taxon>
        <taxon>Metakinetoplastina</taxon>
        <taxon>Trypanosomatida</taxon>
        <taxon>Trypanosomatidae</taxon>
        <taxon>Trypanosoma</taxon>
        <taxon>Nannomonas</taxon>
    </lineage>
</organism>
<sequence length="310" mass="34181">MVAGDCGTDSTGGAKAAGKDIPPLFVSLSPNAQLPSKDYLRLVALSNPDTPKIGGCSPSAGPLMNKAAQGPRDGNDNILTYTNSKERNPQRHEFALHVRGARYCRLLETMLDTSDLQLDSPRHNGKGTAPDSGLSVSMSPVVLPQATEKGCLALFAYLELITKRVPSMLSKPLRAPLEELVQPWELEFLLHNCMYDDVRSCIERATNDNSWEKENKTPSSDKRQAHYVVILEKAPQSLDLLLEVAMLSDFLLIESLRQLTCAFIASLACNASSEEELLRLSGLERPMTEDELEPLYLQFPFLRPDNNVEP</sequence>
<reference evidence="2" key="1">
    <citation type="journal article" date="2012" name="Proc. Natl. Acad. Sci. U.S.A.">
        <title>Antigenic diversity is generated by distinct evolutionary mechanisms in African trypanosome species.</title>
        <authorList>
            <person name="Jackson A.P."/>
            <person name="Berry A."/>
            <person name="Aslett M."/>
            <person name="Allison H.C."/>
            <person name="Burton P."/>
            <person name="Vavrova-Anderson J."/>
            <person name="Brown R."/>
            <person name="Browne H."/>
            <person name="Corton N."/>
            <person name="Hauser H."/>
            <person name="Gamble J."/>
            <person name="Gilderthorp R."/>
            <person name="Marcello L."/>
            <person name="McQuillan J."/>
            <person name="Otto T.D."/>
            <person name="Quail M.A."/>
            <person name="Sanders M.J."/>
            <person name="van Tonder A."/>
            <person name="Ginger M.L."/>
            <person name="Field M.C."/>
            <person name="Barry J.D."/>
            <person name="Hertz-Fowler C."/>
            <person name="Berriman M."/>
        </authorList>
    </citation>
    <scope>NUCLEOTIDE SEQUENCE</scope>
    <source>
        <strain evidence="2">IL3000</strain>
    </source>
</reference>
<proteinExistence type="predicted"/>
<protein>
    <recommendedName>
        <fullName evidence="3">SKP1 component dimerisation domain-containing protein</fullName>
    </recommendedName>
</protein>
<gene>
    <name evidence="2" type="ORF">TCIL3000_10_12180</name>
</gene>
<dbReference type="AlphaFoldDB" id="G0UYH0"/>
<dbReference type="VEuPathDB" id="TriTrypDB:TcIL3000_10_12180"/>
<evidence type="ECO:0000256" key="1">
    <source>
        <dbReference type="SAM" id="MobiDB-lite"/>
    </source>
</evidence>
<evidence type="ECO:0008006" key="3">
    <source>
        <dbReference type="Google" id="ProtNLM"/>
    </source>
</evidence>